<sequence>MLAWFVVPIAVLAGALTTVQAGSNAALRKGLGEPMAALLVNYALGFGAVILASLLVRQAWPGPDKIAGVPWWAWVGGLAGAAYGLAAILLAYQLGAATLMASVVTGQVDSSVILDHFGWLGFEVHAANLWRLIGIALMIGGMVLVARF</sequence>
<dbReference type="OrthoDB" id="7864805at2"/>
<evidence type="ECO:0008006" key="4">
    <source>
        <dbReference type="Google" id="ProtNLM"/>
    </source>
</evidence>
<organism evidence="2 3">
    <name type="scientific">Methylobacterium nodulans (strain LMG 21967 / CNCM I-2342 / ORS 2060)</name>
    <dbReference type="NCBI Taxonomy" id="460265"/>
    <lineage>
        <taxon>Bacteria</taxon>
        <taxon>Pseudomonadati</taxon>
        <taxon>Pseudomonadota</taxon>
        <taxon>Alphaproteobacteria</taxon>
        <taxon>Hyphomicrobiales</taxon>
        <taxon>Methylobacteriaceae</taxon>
        <taxon>Methylobacterium</taxon>
    </lineage>
</organism>
<feature type="transmembrane region" description="Helical" evidence="1">
    <location>
        <begin position="129"/>
        <end position="146"/>
    </location>
</feature>
<dbReference type="Pfam" id="PF04657">
    <property type="entry name" value="DMT_YdcZ"/>
    <property type="match status" value="1"/>
</dbReference>
<dbReference type="AlphaFoldDB" id="B8I9X8"/>
<dbReference type="EMBL" id="CP001349">
    <property type="protein sequence ID" value="ACL57206.1"/>
    <property type="molecule type" value="Genomic_DNA"/>
</dbReference>
<dbReference type="eggNOG" id="COG3238">
    <property type="taxonomic scope" value="Bacteria"/>
</dbReference>
<dbReference type="Proteomes" id="UP000008207">
    <property type="component" value="Chromosome"/>
</dbReference>
<name>B8I9X8_METNO</name>
<keyword evidence="1" id="KW-0812">Transmembrane</keyword>
<dbReference type="RefSeq" id="WP_015928891.1">
    <property type="nucleotide sequence ID" value="NC_011894.1"/>
</dbReference>
<evidence type="ECO:0000256" key="1">
    <source>
        <dbReference type="SAM" id="Phobius"/>
    </source>
</evidence>
<feature type="transmembrane region" description="Helical" evidence="1">
    <location>
        <begin position="37"/>
        <end position="56"/>
    </location>
</feature>
<dbReference type="KEGG" id="mno:Mnod_2226"/>
<dbReference type="PANTHER" id="PTHR34821">
    <property type="entry name" value="INNER MEMBRANE PROTEIN YDCZ"/>
    <property type="match status" value="1"/>
</dbReference>
<dbReference type="STRING" id="460265.Mnod_2226"/>
<dbReference type="HOGENOM" id="CLU_068878_1_1_5"/>
<dbReference type="GO" id="GO:0005886">
    <property type="term" value="C:plasma membrane"/>
    <property type="evidence" value="ECO:0007669"/>
    <property type="project" value="TreeGrafter"/>
</dbReference>
<keyword evidence="3" id="KW-1185">Reference proteome</keyword>
<evidence type="ECO:0000313" key="3">
    <source>
        <dbReference type="Proteomes" id="UP000008207"/>
    </source>
</evidence>
<proteinExistence type="predicted"/>
<feature type="transmembrane region" description="Helical" evidence="1">
    <location>
        <begin position="68"/>
        <end position="92"/>
    </location>
</feature>
<accession>B8I9X8</accession>
<keyword evidence="1" id="KW-0472">Membrane</keyword>
<dbReference type="PANTHER" id="PTHR34821:SF2">
    <property type="entry name" value="INNER MEMBRANE PROTEIN YDCZ"/>
    <property type="match status" value="1"/>
</dbReference>
<gene>
    <name evidence="2" type="ordered locus">Mnod_2226</name>
</gene>
<reference evidence="2 3" key="1">
    <citation type="submission" date="2009-01" db="EMBL/GenBank/DDBJ databases">
        <title>Complete sequence of chromosome of Methylobacterium nodulans ORS 2060.</title>
        <authorList>
            <consortium name="US DOE Joint Genome Institute"/>
            <person name="Lucas S."/>
            <person name="Copeland A."/>
            <person name="Lapidus A."/>
            <person name="Glavina del Rio T."/>
            <person name="Dalin E."/>
            <person name="Tice H."/>
            <person name="Bruce D."/>
            <person name="Goodwin L."/>
            <person name="Pitluck S."/>
            <person name="Sims D."/>
            <person name="Brettin T."/>
            <person name="Detter J.C."/>
            <person name="Han C."/>
            <person name="Larimer F."/>
            <person name="Land M."/>
            <person name="Hauser L."/>
            <person name="Kyrpides N."/>
            <person name="Ivanova N."/>
            <person name="Marx C.J."/>
            <person name="Richardson P."/>
        </authorList>
    </citation>
    <scope>NUCLEOTIDE SEQUENCE [LARGE SCALE GENOMIC DNA]</scope>
    <source>
        <strain evidence="3">LMG 21967 / CNCM I-2342 / ORS 2060</strain>
    </source>
</reference>
<keyword evidence="1" id="KW-1133">Transmembrane helix</keyword>
<dbReference type="InterPro" id="IPR006750">
    <property type="entry name" value="YdcZ"/>
</dbReference>
<evidence type="ECO:0000313" key="2">
    <source>
        <dbReference type="EMBL" id="ACL57206.1"/>
    </source>
</evidence>
<protein>
    <recommendedName>
        <fullName evidence="4">Integral membrane protein</fullName>
    </recommendedName>
</protein>